<feature type="region of interest" description="Disordered" evidence="1">
    <location>
        <begin position="1047"/>
        <end position="1079"/>
    </location>
</feature>
<feature type="compositionally biased region" description="Low complexity" evidence="1">
    <location>
        <begin position="732"/>
        <end position="741"/>
    </location>
</feature>
<evidence type="ECO:0000313" key="2">
    <source>
        <dbReference type="EMBL" id="KAK4291361.1"/>
    </source>
</evidence>
<feature type="region of interest" description="Disordered" evidence="1">
    <location>
        <begin position="601"/>
        <end position="623"/>
    </location>
</feature>
<dbReference type="EMBL" id="JAWZYT010005173">
    <property type="protein sequence ID" value="KAK4291361.1"/>
    <property type="molecule type" value="Genomic_DNA"/>
</dbReference>
<reference evidence="2" key="1">
    <citation type="submission" date="2023-11" db="EMBL/GenBank/DDBJ databases">
        <title>Genome assemblies of two species of porcelain crab, Petrolisthes cinctipes and Petrolisthes manimaculis (Anomura: Porcellanidae).</title>
        <authorList>
            <person name="Angst P."/>
        </authorList>
    </citation>
    <scope>NUCLEOTIDE SEQUENCE</scope>
    <source>
        <strain evidence="2">PB745_02</strain>
        <tissue evidence="2">Gill</tissue>
    </source>
</reference>
<feature type="compositionally biased region" description="Polar residues" evidence="1">
    <location>
        <begin position="358"/>
        <end position="371"/>
    </location>
</feature>
<feature type="compositionally biased region" description="Low complexity" evidence="1">
    <location>
        <begin position="144"/>
        <end position="156"/>
    </location>
</feature>
<evidence type="ECO:0000256" key="1">
    <source>
        <dbReference type="SAM" id="MobiDB-lite"/>
    </source>
</evidence>
<dbReference type="Proteomes" id="UP001292094">
    <property type="component" value="Unassembled WGS sequence"/>
</dbReference>
<dbReference type="AlphaFoldDB" id="A0AAE1NM74"/>
<feature type="region of interest" description="Disordered" evidence="1">
    <location>
        <begin position="358"/>
        <end position="392"/>
    </location>
</feature>
<feature type="region of interest" description="Disordered" evidence="1">
    <location>
        <begin position="22"/>
        <end position="175"/>
    </location>
</feature>
<protein>
    <submittedName>
        <fullName evidence="2">Uncharacterized protein</fullName>
    </submittedName>
</protein>
<feature type="compositionally biased region" description="Low complexity" evidence="1">
    <location>
        <begin position="37"/>
        <end position="94"/>
    </location>
</feature>
<evidence type="ECO:0000313" key="3">
    <source>
        <dbReference type="Proteomes" id="UP001292094"/>
    </source>
</evidence>
<name>A0AAE1NM74_9EUCA</name>
<feature type="compositionally biased region" description="Low complexity" evidence="1">
    <location>
        <begin position="118"/>
        <end position="136"/>
    </location>
</feature>
<feature type="compositionally biased region" description="Polar residues" evidence="1">
    <location>
        <begin position="671"/>
        <end position="685"/>
    </location>
</feature>
<feature type="region of interest" description="Disordered" evidence="1">
    <location>
        <begin position="671"/>
        <end position="784"/>
    </location>
</feature>
<sequence length="1138" mass="127758">MNGPYHGSLAKNHLQALIFRNTNNNSNLRRPQRETIHSPPNARNPRPNPSHSSSSRPRPNPSHSSQSRPRPNLPSPSSSSSSSSSFRQSLSHPRPLQPRPTPNTNFKVIRDPIPVGAQPPRSSPSQHSFSQSRPQPSFSPSPSQPSFSPSFHSQPSARDRPEPSQSHFPSSTFTGQQFSSLDIDSFFDSARVSRQRRDVWKPLDVIPQLSQSITINDKGSLPDSLAITPNTRITRSPQSTQHLFASQRTEPLSSRSHVQGPTSSHPFATPFIIPNVFQELGIRRRRDLTAEGRQRGISEAIDHILYSPAYTGRIPQSLHSLFRPSNSRFVRKIRPSTSQGTNDPSQAAVRLFPVSTSLRVSGRSPQETSSVLRRKKRALEDQLPTDESDLQESSTNYRLARFPGVRVDTKRTIYPREFRSYSSESPQDYDGKDFGELTIEYEFGGPDPTHEEEEVEYYVKPFTLRRPAALPSFAEAGPLNALVLASNEKKKPVLNLPFIAARPPLRRPRGPPGPRYRISKTLRSLRPFTPAMVPGPSPPAYILPPTSSIRAPRHVLMENRRLPKATRQQDIPIVRRRRHQQQQHQQQRYIQRRVSLFEDDHDSAAAAKQSGGSGGGAGFISGRPDSFPQFASIGGFGPMSELVDTGNVDGTFMQEIDFPTVSLRDLNQREPQFSTPEFPQQTQARQDVGMEETTTQGENPNQTRADRTRRASQEPNPRDPANIPHKRVHRVQQPQQQQQQPIESNVAHSRSPREFLKVSAVVKEESDGQAAHSEPPLHFRPASGFQFPTFQLGRSPAVSSRARGSSRFQSATRIPSRFNTNSRLEPHIVQDDEIISPESQRFYPTFNGRHSPFSPSRQPFFPSPVVPSRIPGHRGGRFIPHTTGHHLETTGPRDFHNSFHAGPPGGREAFHKPDFSFTSSRRPFHREQEFENHDNSLLGSGNFEVLSGGTFYDNDDPNLHHQEYDHLLGDGYGAFPGVQSQPHTNNYVDDFFSNFRDFSEFAARKSDEGESTTFLDEEPYFTRGFASEHIPRQVAAESTQQHLVQKEEKEEAKSTHNPNKITHTTSPNKKLNTDTNSTTTTTTTIAATTTTTAKPHKHRQPKNIQDVLDEVDPRPSEHVTSTTTTIDIDEKDPMIAMF</sequence>
<comment type="caution">
    <text evidence="2">The sequence shown here is derived from an EMBL/GenBank/DDBJ whole genome shotgun (WGS) entry which is preliminary data.</text>
</comment>
<feature type="compositionally biased region" description="Polar residues" evidence="1">
    <location>
        <begin position="163"/>
        <end position="175"/>
    </location>
</feature>
<gene>
    <name evidence="2" type="ORF">Pmani_035805</name>
</gene>
<accession>A0AAE1NM74</accession>
<feature type="compositionally biased region" description="Basic and acidic residues" evidence="1">
    <location>
        <begin position="751"/>
        <end position="766"/>
    </location>
</feature>
<proteinExistence type="predicted"/>
<organism evidence="2 3">
    <name type="scientific">Petrolisthes manimaculis</name>
    <dbReference type="NCBI Taxonomy" id="1843537"/>
    <lineage>
        <taxon>Eukaryota</taxon>
        <taxon>Metazoa</taxon>
        <taxon>Ecdysozoa</taxon>
        <taxon>Arthropoda</taxon>
        <taxon>Crustacea</taxon>
        <taxon>Multicrustacea</taxon>
        <taxon>Malacostraca</taxon>
        <taxon>Eumalacostraca</taxon>
        <taxon>Eucarida</taxon>
        <taxon>Decapoda</taxon>
        <taxon>Pleocyemata</taxon>
        <taxon>Anomura</taxon>
        <taxon>Galatheoidea</taxon>
        <taxon>Porcellanidae</taxon>
        <taxon>Petrolisthes</taxon>
    </lineage>
</organism>
<feature type="compositionally biased region" description="Polar residues" evidence="1">
    <location>
        <begin position="1055"/>
        <end position="1070"/>
    </location>
</feature>
<keyword evidence="3" id="KW-1185">Reference proteome</keyword>
<feature type="compositionally biased region" description="Polar residues" evidence="1">
    <location>
        <begin position="692"/>
        <end position="703"/>
    </location>
</feature>